<feature type="region of interest" description="Disordered" evidence="5">
    <location>
        <begin position="325"/>
        <end position="346"/>
    </location>
</feature>
<organism evidence="8 9">
    <name type="scientific">Cyclotella atomus</name>
    <dbReference type="NCBI Taxonomy" id="382360"/>
    <lineage>
        <taxon>Eukaryota</taxon>
        <taxon>Sar</taxon>
        <taxon>Stramenopiles</taxon>
        <taxon>Ochrophyta</taxon>
        <taxon>Bacillariophyta</taxon>
        <taxon>Coscinodiscophyceae</taxon>
        <taxon>Thalassiosirophycidae</taxon>
        <taxon>Stephanodiscales</taxon>
        <taxon>Stephanodiscaceae</taxon>
        <taxon>Cyclotella</taxon>
    </lineage>
</organism>
<dbReference type="CDD" id="cd16448">
    <property type="entry name" value="RING-H2"/>
    <property type="match status" value="1"/>
</dbReference>
<dbReference type="InterPro" id="IPR013083">
    <property type="entry name" value="Znf_RING/FYVE/PHD"/>
</dbReference>
<dbReference type="Proteomes" id="UP001530400">
    <property type="component" value="Unassembled WGS sequence"/>
</dbReference>
<evidence type="ECO:0000256" key="4">
    <source>
        <dbReference type="PROSITE-ProRule" id="PRU00175"/>
    </source>
</evidence>
<feature type="region of interest" description="Disordered" evidence="5">
    <location>
        <begin position="185"/>
        <end position="238"/>
    </location>
</feature>
<feature type="region of interest" description="Disordered" evidence="5">
    <location>
        <begin position="121"/>
        <end position="150"/>
    </location>
</feature>
<gene>
    <name evidence="8" type="ORF">ACHAWO_000599</name>
</gene>
<sequence length="362" mass="41108">MGFEEYFQPPFSVFFLWAIFLGIIVLFQPIKACVKKLCACFGCTCCAATETEEGDDERGDDANRPGDYYGHLSADRKLEIDNLRTMAILRYLAKFTLTLKDENMTSRESTNRRVSVDLVTESKDNDNITSTNEDERDIESGFPNEEDSKMRQEANLEALEYSSKLQQASHLEVMECTGEHTHILIPLPGHTNDDEEVVKSETTEPAAKATWHPHLPRIKSPQDKPNNDEEPAQSAEPIATERAVPIFCAVCLMEYEVAERVCWSSNKECTHVFHEDCIVQWLVSSGRTKSKRQWFPENPSEKRLMCYELECPCCRQEFISKEARVPETTEENSEVGTTENPVDDSDRIRSAHIFARSVSVGG</sequence>
<keyword evidence="2 4" id="KW-0863">Zinc-finger</keyword>
<dbReference type="EMBL" id="JALLPJ020001286">
    <property type="protein sequence ID" value="KAL3771478.1"/>
    <property type="molecule type" value="Genomic_DNA"/>
</dbReference>
<dbReference type="GO" id="GO:0008270">
    <property type="term" value="F:zinc ion binding"/>
    <property type="evidence" value="ECO:0007669"/>
    <property type="project" value="UniProtKB-KW"/>
</dbReference>
<evidence type="ECO:0000256" key="1">
    <source>
        <dbReference type="ARBA" id="ARBA00022723"/>
    </source>
</evidence>
<proteinExistence type="predicted"/>
<comment type="caution">
    <text evidence="8">The sequence shown here is derived from an EMBL/GenBank/DDBJ whole genome shotgun (WGS) entry which is preliminary data.</text>
</comment>
<feature type="transmembrane region" description="Helical" evidence="6">
    <location>
        <begin position="6"/>
        <end position="27"/>
    </location>
</feature>
<feature type="domain" description="RING-type" evidence="7">
    <location>
        <begin position="248"/>
        <end position="315"/>
    </location>
</feature>
<protein>
    <recommendedName>
        <fullName evidence="7">RING-type domain-containing protein</fullName>
    </recommendedName>
</protein>
<reference evidence="8 9" key="1">
    <citation type="submission" date="2024-10" db="EMBL/GenBank/DDBJ databases">
        <title>Updated reference genomes for cyclostephanoid diatoms.</title>
        <authorList>
            <person name="Roberts W.R."/>
            <person name="Alverson A.J."/>
        </authorList>
    </citation>
    <scope>NUCLEOTIDE SEQUENCE [LARGE SCALE GENOMIC DNA]</scope>
    <source>
        <strain evidence="8 9">AJA010-31</strain>
    </source>
</reference>
<evidence type="ECO:0000256" key="3">
    <source>
        <dbReference type="ARBA" id="ARBA00022833"/>
    </source>
</evidence>
<keyword evidence="1" id="KW-0479">Metal-binding</keyword>
<evidence type="ECO:0000256" key="5">
    <source>
        <dbReference type="SAM" id="MobiDB-lite"/>
    </source>
</evidence>
<dbReference type="PANTHER" id="PTHR15710">
    <property type="entry name" value="E3 UBIQUITIN-PROTEIN LIGASE PRAJA"/>
    <property type="match status" value="1"/>
</dbReference>
<keyword evidence="6" id="KW-1133">Transmembrane helix</keyword>
<accession>A0ABD3N619</accession>
<evidence type="ECO:0000256" key="2">
    <source>
        <dbReference type="ARBA" id="ARBA00022771"/>
    </source>
</evidence>
<dbReference type="Gene3D" id="3.30.40.10">
    <property type="entry name" value="Zinc/RING finger domain, C3HC4 (zinc finger)"/>
    <property type="match status" value="1"/>
</dbReference>
<keyword evidence="9" id="KW-1185">Reference proteome</keyword>
<dbReference type="SUPFAM" id="SSF57850">
    <property type="entry name" value="RING/U-box"/>
    <property type="match status" value="1"/>
</dbReference>
<keyword evidence="6" id="KW-0472">Membrane</keyword>
<dbReference type="PROSITE" id="PS50089">
    <property type="entry name" value="ZF_RING_2"/>
    <property type="match status" value="1"/>
</dbReference>
<dbReference type="AlphaFoldDB" id="A0ABD3N619"/>
<keyword evidence="6" id="KW-0812">Transmembrane</keyword>
<dbReference type="Pfam" id="PF13639">
    <property type="entry name" value="zf-RING_2"/>
    <property type="match status" value="1"/>
</dbReference>
<dbReference type="InterPro" id="IPR001841">
    <property type="entry name" value="Znf_RING"/>
</dbReference>
<dbReference type="PANTHER" id="PTHR15710:SF217">
    <property type="entry name" value="E3 UBIQUITIN-PROTEIN LIGASE RDUF2"/>
    <property type="match status" value="1"/>
</dbReference>
<evidence type="ECO:0000313" key="9">
    <source>
        <dbReference type="Proteomes" id="UP001530400"/>
    </source>
</evidence>
<evidence type="ECO:0000259" key="7">
    <source>
        <dbReference type="PROSITE" id="PS50089"/>
    </source>
</evidence>
<evidence type="ECO:0000313" key="8">
    <source>
        <dbReference type="EMBL" id="KAL3771478.1"/>
    </source>
</evidence>
<evidence type="ECO:0000256" key="6">
    <source>
        <dbReference type="SAM" id="Phobius"/>
    </source>
</evidence>
<keyword evidence="3" id="KW-0862">Zinc</keyword>
<name>A0ABD3N619_9STRA</name>